<organism evidence="3 4">
    <name type="scientific">Zoarces viviparus</name>
    <name type="common">Viviparous eelpout</name>
    <name type="synonym">Blennius viviparus</name>
    <dbReference type="NCBI Taxonomy" id="48416"/>
    <lineage>
        <taxon>Eukaryota</taxon>
        <taxon>Metazoa</taxon>
        <taxon>Chordata</taxon>
        <taxon>Craniata</taxon>
        <taxon>Vertebrata</taxon>
        <taxon>Euteleostomi</taxon>
        <taxon>Actinopterygii</taxon>
        <taxon>Neopterygii</taxon>
        <taxon>Teleostei</taxon>
        <taxon>Neoteleostei</taxon>
        <taxon>Acanthomorphata</taxon>
        <taxon>Eupercaria</taxon>
        <taxon>Perciformes</taxon>
        <taxon>Cottioidei</taxon>
        <taxon>Zoarcales</taxon>
        <taxon>Zoarcidae</taxon>
        <taxon>Zoarcinae</taxon>
        <taxon>Zoarces</taxon>
    </lineage>
</organism>
<dbReference type="Proteomes" id="UP001488805">
    <property type="component" value="Unassembled WGS sequence"/>
</dbReference>
<evidence type="ECO:0000256" key="1">
    <source>
        <dbReference type="SAM" id="MobiDB-lite"/>
    </source>
</evidence>
<gene>
    <name evidence="3" type="ORF">VZT92_002280</name>
</gene>
<sequence length="617" mass="68909">MAHAQCNWSYNVGGSLQTALAIKGRWFQLHERILTTGYKTETDEEVIFVSEKCVTKSNTITVDKVRRLTLQRDIDQQSQPREPAPPLISQGSVAVERGEMKTEKSEQNFVTKKKKLTKGQASLPEKKNVSVGNGSQAAVKIENKSKKVEVIVIDIDGESLDESEQKEKTKKRKSVTESVTASCVKNGNDKEVKKKKKKKLEIAPLSSVKEKVEEKPRKVNKIQTKSVQMKLQNVKLEQEEELPKRAKKRKTVLVVNTEKSEEQVKEKKKPKTTDEEICEGITITKKRKSAKVTENGVKLGTPERDTCEVKVKKEADAKEEQNKLATPQMKGNNRRSKAASGQKVEKDDMPNKKRDKSTKSEIVIIDEEETELKTNGKKEKGRRASVEVSKAEEKEPKKKKKKGKSMGEEEEPLILKCEEVEEQISETGAADTTGKKSKKKKKSSAKVETVGFGTGAKKRKIKEEVADQHDSHIVDVVFLSEKTGNTDEVTINQERRQALQMEIDKASQPQQPDKPKGLGQWGSAQFDSSDQQQKFLRLMGGFKKGSQPAAAGSDGANMALGKDAQQQLQQGLLGDFERAQSRRMDFSNRGSGLGFNAPTNKKLSIDINACRSVRFDD</sequence>
<keyword evidence="4" id="KW-1185">Reference proteome</keyword>
<evidence type="ECO:0000313" key="3">
    <source>
        <dbReference type="EMBL" id="KAK9539780.1"/>
    </source>
</evidence>
<dbReference type="InterPro" id="IPR028124">
    <property type="entry name" value="SMAP_dom"/>
</dbReference>
<evidence type="ECO:0000259" key="2">
    <source>
        <dbReference type="Pfam" id="PF15477"/>
    </source>
</evidence>
<feature type="compositionally biased region" description="Basic residues" evidence="1">
    <location>
        <begin position="435"/>
        <end position="444"/>
    </location>
</feature>
<dbReference type="AlphaFoldDB" id="A0AAW1FXN1"/>
<feature type="compositionally biased region" description="Basic and acidic residues" evidence="1">
    <location>
        <begin position="343"/>
        <end position="352"/>
    </location>
</feature>
<feature type="region of interest" description="Disordered" evidence="1">
    <location>
        <begin position="241"/>
        <end position="274"/>
    </location>
</feature>
<reference evidence="3 4" key="1">
    <citation type="journal article" date="2024" name="Genome Biol. Evol.">
        <title>Chromosome-level genome assembly of the viviparous eelpout Zoarces viviparus.</title>
        <authorList>
            <person name="Fuhrmann N."/>
            <person name="Brasseur M.V."/>
            <person name="Bakowski C.E."/>
            <person name="Podsiadlowski L."/>
            <person name="Prost S."/>
            <person name="Krehenwinkel H."/>
            <person name="Mayer C."/>
        </authorList>
    </citation>
    <scope>NUCLEOTIDE SEQUENCE [LARGE SCALE GENOMIC DNA]</scope>
    <source>
        <strain evidence="3">NO-MEL_2022_Ind0_liver</strain>
    </source>
</reference>
<evidence type="ECO:0000313" key="4">
    <source>
        <dbReference type="Proteomes" id="UP001488805"/>
    </source>
</evidence>
<feature type="compositionally biased region" description="Basic and acidic residues" evidence="1">
    <location>
        <begin position="494"/>
        <end position="505"/>
    </location>
</feature>
<dbReference type="PANTHER" id="PTHR22426:SF1">
    <property type="entry name" value="LYSINE-RICH NUCLEOLAR PROTEIN 1"/>
    <property type="match status" value="1"/>
</dbReference>
<accession>A0AAW1FXN1</accession>
<feature type="domain" description="Small acidic protein-like" evidence="2">
    <location>
        <begin position="521"/>
        <end position="594"/>
    </location>
</feature>
<comment type="caution">
    <text evidence="3">The sequence shown here is derived from an EMBL/GenBank/DDBJ whole genome shotgun (WGS) entry which is preliminary data.</text>
</comment>
<feature type="compositionally biased region" description="Polar residues" evidence="1">
    <location>
        <begin position="522"/>
        <end position="534"/>
    </location>
</feature>
<feature type="region of interest" description="Disordered" evidence="1">
    <location>
        <begin position="494"/>
        <end position="571"/>
    </location>
</feature>
<feature type="compositionally biased region" description="Basic and acidic residues" evidence="1">
    <location>
        <begin position="301"/>
        <end position="322"/>
    </location>
</feature>
<protein>
    <recommendedName>
        <fullName evidence="2">Small acidic protein-like domain-containing protein</fullName>
    </recommendedName>
</protein>
<dbReference type="EMBL" id="JBCEZU010000013">
    <property type="protein sequence ID" value="KAK9539780.1"/>
    <property type="molecule type" value="Genomic_DNA"/>
</dbReference>
<dbReference type="PANTHER" id="PTHR22426">
    <property type="entry name" value="ARGININE_SERINE-RICH COILED-COIL PROTEIN 2"/>
    <property type="match status" value="1"/>
</dbReference>
<feature type="compositionally biased region" description="Basic and acidic residues" evidence="1">
    <location>
        <begin position="371"/>
        <end position="396"/>
    </location>
</feature>
<name>A0AAW1FXN1_ZOAVI</name>
<dbReference type="Pfam" id="PF15477">
    <property type="entry name" value="SMAP"/>
    <property type="match status" value="1"/>
</dbReference>
<feature type="region of interest" description="Disordered" evidence="1">
    <location>
        <begin position="288"/>
        <end position="467"/>
    </location>
</feature>
<proteinExistence type="predicted"/>